<evidence type="ECO:0000256" key="1">
    <source>
        <dbReference type="ARBA" id="ARBA00004651"/>
    </source>
</evidence>
<evidence type="ECO:0000256" key="5">
    <source>
        <dbReference type="ARBA" id="ARBA00022989"/>
    </source>
</evidence>
<dbReference type="PANTHER" id="PTHR24221:SF654">
    <property type="entry name" value="ATP-BINDING CASSETTE SUB-FAMILY B MEMBER 6"/>
    <property type="match status" value="1"/>
</dbReference>
<evidence type="ECO:0000259" key="9">
    <source>
        <dbReference type="PROSITE" id="PS50929"/>
    </source>
</evidence>
<dbReference type="EMBL" id="CP014205">
    <property type="protein sequence ID" value="AMQ82125.1"/>
    <property type="molecule type" value="Genomic_DNA"/>
</dbReference>
<dbReference type="Pfam" id="PF00664">
    <property type="entry name" value="ABC_membrane"/>
    <property type="match status" value="1"/>
</dbReference>
<dbReference type="SUPFAM" id="SSF52540">
    <property type="entry name" value="P-loop containing nucleoside triphosphate hydrolases"/>
    <property type="match status" value="1"/>
</dbReference>
<keyword evidence="3" id="KW-0547">Nucleotide-binding</keyword>
<dbReference type="PROSITE" id="PS50929">
    <property type="entry name" value="ABC_TM1F"/>
    <property type="match status" value="1"/>
</dbReference>
<dbReference type="InterPro" id="IPR036640">
    <property type="entry name" value="ABC1_TM_sf"/>
</dbReference>
<keyword evidence="2 7" id="KW-0812">Transmembrane</keyword>
<feature type="domain" description="ABC transporter" evidence="8">
    <location>
        <begin position="340"/>
        <end position="546"/>
    </location>
</feature>
<gene>
    <name evidence="10" type="ORF">AWU82_02120</name>
</gene>
<dbReference type="PANTHER" id="PTHR24221">
    <property type="entry name" value="ATP-BINDING CASSETTE SUB-FAMILY B"/>
    <property type="match status" value="1"/>
</dbReference>
<dbReference type="PROSITE" id="PS00211">
    <property type="entry name" value="ABC_TRANSPORTER_1"/>
    <property type="match status" value="1"/>
</dbReference>
<keyword evidence="4 10" id="KW-0067">ATP-binding</keyword>
<name>A0ABM5ZGA4_9PSED</name>
<feature type="transmembrane region" description="Helical" evidence="7">
    <location>
        <begin position="62"/>
        <end position="81"/>
    </location>
</feature>
<dbReference type="GO" id="GO:0005524">
    <property type="term" value="F:ATP binding"/>
    <property type="evidence" value="ECO:0007669"/>
    <property type="project" value="UniProtKB-KW"/>
</dbReference>
<keyword evidence="5 7" id="KW-1133">Transmembrane helix</keyword>
<evidence type="ECO:0000256" key="6">
    <source>
        <dbReference type="ARBA" id="ARBA00023136"/>
    </source>
</evidence>
<dbReference type="Gene3D" id="3.40.50.300">
    <property type="entry name" value="P-loop containing nucleotide triphosphate hydrolases"/>
    <property type="match status" value="1"/>
</dbReference>
<feature type="transmembrane region" description="Helical" evidence="7">
    <location>
        <begin position="21"/>
        <end position="42"/>
    </location>
</feature>
<feature type="transmembrane region" description="Helical" evidence="7">
    <location>
        <begin position="137"/>
        <end position="160"/>
    </location>
</feature>
<dbReference type="SMART" id="SM00382">
    <property type="entry name" value="AAA"/>
    <property type="match status" value="1"/>
</dbReference>
<sequence>MNWSYQYITIFKIVSNNYRQFTISFVGVSIIFLLCSALNSLLPVLLRNTANSIQEANNLQTQFLFFAASYSAIWTLSQVLSNIRGIFSAWMLAKCDTTIYEAIINKVFRYPYKKQQNLDPGYVVSDISRSARSFSMVTVGVFWTITPIAVEIIIAISVLYSIMGLTYALLFLLASLVLICISTYVAKSSSNIHRELFEADDNLSSYTVERLGRTYDIKLNNTQHKECHAGKVFFDGYVKTIRKANLHMGIRVGTQGLAIGVVLAFFVILSGTHYGSKLTTGDFVMIIGYITMFTMQLHLMAGTLINLQANIVSLNDGIKYIEEKINLPQKPNTSQTAQGFVLSNLSLSKDNNTILSNITHEFRPGVNIISGASGAGKTTLINTLLGFEESYTGTAYYKGHLINESMSEFILSEVSVAPQKPILIGGTFKDNLLYGTENACSQKIRQVVELLGFSRKDSDTDALLDTVIGATNSELSGGEKQRIAIGRAILRDKPTVILDEPTSALDKETAHTIIEWLAVNIPCLIIVTHDENLKKKYGVAIELNDIRPQAT</sequence>
<keyword evidence="6 7" id="KW-0472">Membrane</keyword>
<dbReference type="Pfam" id="PF00005">
    <property type="entry name" value="ABC_tran"/>
    <property type="match status" value="1"/>
</dbReference>
<dbReference type="InterPro" id="IPR003593">
    <property type="entry name" value="AAA+_ATPase"/>
</dbReference>
<dbReference type="InterPro" id="IPR003439">
    <property type="entry name" value="ABC_transporter-like_ATP-bd"/>
</dbReference>
<feature type="transmembrane region" description="Helical" evidence="7">
    <location>
        <begin position="252"/>
        <end position="271"/>
    </location>
</feature>
<feature type="transmembrane region" description="Helical" evidence="7">
    <location>
        <begin position="283"/>
        <end position="305"/>
    </location>
</feature>
<evidence type="ECO:0000256" key="3">
    <source>
        <dbReference type="ARBA" id="ARBA00022741"/>
    </source>
</evidence>
<comment type="subcellular location">
    <subcellularLocation>
        <location evidence="1">Cell membrane</location>
        <topology evidence="1">Multi-pass membrane protein</topology>
    </subcellularLocation>
</comment>
<keyword evidence="11" id="KW-1185">Reference proteome</keyword>
<dbReference type="InterPro" id="IPR017871">
    <property type="entry name" value="ABC_transporter-like_CS"/>
</dbReference>
<evidence type="ECO:0000256" key="4">
    <source>
        <dbReference type="ARBA" id="ARBA00022840"/>
    </source>
</evidence>
<evidence type="ECO:0000313" key="11">
    <source>
        <dbReference type="Proteomes" id="UP000075187"/>
    </source>
</evidence>
<feature type="transmembrane region" description="Helical" evidence="7">
    <location>
        <begin position="166"/>
        <end position="186"/>
    </location>
</feature>
<accession>A0ABM5ZGA4</accession>
<dbReference type="PROSITE" id="PS50893">
    <property type="entry name" value="ABC_TRANSPORTER_2"/>
    <property type="match status" value="1"/>
</dbReference>
<evidence type="ECO:0000256" key="7">
    <source>
        <dbReference type="SAM" id="Phobius"/>
    </source>
</evidence>
<evidence type="ECO:0000313" key="10">
    <source>
        <dbReference type="EMBL" id="AMQ82125.1"/>
    </source>
</evidence>
<dbReference type="InterPro" id="IPR011527">
    <property type="entry name" value="ABC1_TM_dom"/>
</dbReference>
<reference evidence="10" key="1">
    <citation type="submission" date="2017-12" db="EMBL/GenBank/DDBJ databases">
        <title>Pseudomonas sp. MS586 complete sequence.</title>
        <authorList>
            <person name="Lu S."/>
            <person name="Deng P."/>
        </authorList>
    </citation>
    <scope>NUCLEOTIDE SEQUENCE</scope>
    <source>
        <strain evidence="10">MS586</strain>
    </source>
</reference>
<organism evidence="10 11">
    <name type="scientific">Pseudomonas glycinae</name>
    <dbReference type="NCBI Taxonomy" id="1785145"/>
    <lineage>
        <taxon>Bacteria</taxon>
        <taxon>Pseudomonadati</taxon>
        <taxon>Pseudomonadota</taxon>
        <taxon>Gammaproteobacteria</taxon>
        <taxon>Pseudomonadales</taxon>
        <taxon>Pseudomonadaceae</taxon>
        <taxon>Pseudomonas</taxon>
    </lineage>
</organism>
<evidence type="ECO:0000259" key="8">
    <source>
        <dbReference type="PROSITE" id="PS50893"/>
    </source>
</evidence>
<evidence type="ECO:0000256" key="2">
    <source>
        <dbReference type="ARBA" id="ARBA00022692"/>
    </source>
</evidence>
<protein>
    <submittedName>
        <fullName evidence="10">ABC transporter ATP-binding protein</fullName>
    </submittedName>
</protein>
<dbReference type="Gene3D" id="1.20.1560.10">
    <property type="entry name" value="ABC transporter type 1, transmembrane domain"/>
    <property type="match status" value="1"/>
</dbReference>
<proteinExistence type="predicted"/>
<dbReference type="SUPFAM" id="SSF90123">
    <property type="entry name" value="ABC transporter transmembrane region"/>
    <property type="match status" value="1"/>
</dbReference>
<feature type="domain" description="ABC transmembrane type-1" evidence="9">
    <location>
        <begin position="26"/>
        <end position="309"/>
    </location>
</feature>
<dbReference type="InterPro" id="IPR027417">
    <property type="entry name" value="P-loop_NTPase"/>
</dbReference>
<dbReference type="RefSeq" id="WP_064378785.1">
    <property type="nucleotide sequence ID" value="NZ_BQIG01000010.1"/>
</dbReference>
<dbReference type="Proteomes" id="UP000075187">
    <property type="component" value="Chromosome"/>
</dbReference>
<dbReference type="InterPro" id="IPR039421">
    <property type="entry name" value="Type_1_exporter"/>
</dbReference>